<dbReference type="Gene3D" id="1.10.510.10">
    <property type="entry name" value="Transferase(Phosphotransferase) domain 1"/>
    <property type="match status" value="1"/>
</dbReference>
<evidence type="ECO:0000259" key="1">
    <source>
        <dbReference type="PROSITE" id="PS50011"/>
    </source>
</evidence>
<reference evidence="2" key="1">
    <citation type="submission" date="2019-09" db="EMBL/GenBank/DDBJ databases">
        <title>Draft genome information of white flower Hibiscus syriacus.</title>
        <authorList>
            <person name="Kim Y.-M."/>
        </authorList>
    </citation>
    <scope>NUCLEOTIDE SEQUENCE [LARGE SCALE GENOMIC DNA]</scope>
    <source>
        <strain evidence="2">YM2019G1</strain>
    </source>
</reference>
<dbReference type="PANTHER" id="PTHR48008:SF14">
    <property type="entry name" value="PROTEIN KINASE DOMAIN-CONTAINING PROTEIN"/>
    <property type="match status" value="1"/>
</dbReference>
<dbReference type="PROSITE" id="PS50011">
    <property type="entry name" value="PROTEIN_KINASE_DOM"/>
    <property type="match status" value="1"/>
</dbReference>
<organism evidence="2 3">
    <name type="scientific">Hibiscus syriacus</name>
    <name type="common">Rose of Sharon</name>
    <dbReference type="NCBI Taxonomy" id="106335"/>
    <lineage>
        <taxon>Eukaryota</taxon>
        <taxon>Viridiplantae</taxon>
        <taxon>Streptophyta</taxon>
        <taxon>Embryophyta</taxon>
        <taxon>Tracheophyta</taxon>
        <taxon>Spermatophyta</taxon>
        <taxon>Magnoliopsida</taxon>
        <taxon>eudicotyledons</taxon>
        <taxon>Gunneridae</taxon>
        <taxon>Pentapetalae</taxon>
        <taxon>rosids</taxon>
        <taxon>malvids</taxon>
        <taxon>Malvales</taxon>
        <taxon>Malvaceae</taxon>
        <taxon>Malvoideae</taxon>
        <taxon>Hibiscus</taxon>
    </lineage>
</organism>
<dbReference type="Pfam" id="PF00069">
    <property type="entry name" value="Pkinase"/>
    <property type="match status" value="1"/>
</dbReference>
<dbReference type="GO" id="GO:0005524">
    <property type="term" value="F:ATP binding"/>
    <property type="evidence" value="ECO:0007669"/>
    <property type="project" value="InterPro"/>
</dbReference>
<dbReference type="AlphaFoldDB" id="A0A6A3BD30"/>
<dbReference type="InterPro" id="IPR011009">
    <property type="entry name" value="Kinase-like_dom_sf"/>
</dbReference>
<evidence type="ECO:0000313" key="2">
    <source>
        <dbReference type="EMBL" id="KAE8713022.1"/>
    </source>
</evidence>
<feature type="domain" description="Protein kinase" evidence="1">
    <location>
        <begin position="1"/>
        <end position="173"/>
    </location>
</feature>
<protein>
    <recommendedName>
        <fullName evidence="1">Protein kinase domain-containing protein</fullName>
    </recommendedName>
</protein>
<dbReference type="Proteomes" id="UP000436088">
    <property type="component" value="Unassembled WGS sequence"/>
</dbReference>
<dbReference type="PROSITE" id="PS00108">
    <property type="entry name" value="PROTEIN_KINASE_ST"/>
    <property type="match status" value="1"/>
</dbReference>
<name>A0A6A3BD30_HIBSY</name>
<accession>A0A6A3BD30</accession>
<dbReference type="InterPro" id="IPR052451">
    <property type="entry name" value="Ser/Thr_kinase-like"/>
</dbReference>
<dbReference type="PANTHER" id="PTHR48008">
    <property type="entry name" value="LEUCINE-RICH REPEAT RECEPTOR-LIKE PROTEIN KINASE IMK3-RELATED"/>
    <property type="match status" value="1"/>
</dbReference>
<dbReference type="SUPFAM" id="SSF56112">
    <property type="entry name" value="Protein kinase-like (PK-like)"/>
    <property type="match status" value="1"/>
</dbReference>
<evidence type="ECO:0000313" key="3">
    <source>
        <dbReference type="Proteomes" id="UP000436088"/>
    </source>
</evidence>
<keyword evidence="3" id="KW-1185">Reference proteome</keyword>
<gene>
    <name evidence="2" type="ORF">F3Y22_tig00110220pilonHSYRG00086</name>
</gene>
<sequence length="173" mass="19998">MVVFQQPFSEYPSKVEHNDRCASALEYLHHGNATPVVHCDLKLNNVLLDEDMVAHLSDFGIAKLLCREDSIMQTLTMISLNTDGVLVNSYTVRNRRDCFSERRKEPEELGERVNITSGKSSCRHQFAEHYWEGAFSSQQLCLIHSASWLGMFSRSIDERLDTKRLFRSKEDQR</sequence>
<dbReference type="InterPro" id="IPR008271">
    <property type="entry name" value="Ser/Thr_kinase_AS"/>
</dbReference>
<comment type="caution">
    <text evidence="2">The sequence shown here is derived from an EMBL/GenBank/DDBJ whole genome shotgun (WGS) entry which is preliminary data.</text>
</comment>
<dbReference type="InterPro" id="IPR000719">
    <property type="entry name" value="Prot_kinase_dom"/>
</dbReference>
<proteinExistence type="predicted"/>
<dbReference type="EMBL" id="VEPZ02000883">
    <property type="protein sequence ID" value="KAE8713022.1"/>
    <property type="molecule type" value="Genomic_DNA"/>
</dbReference>
<dbReference type="GO" id="GO:0004672">
    <property type="term" value="F:protein kinase activity"/>
    <property type="evidence" value="ECO:0007669"/>
    <property type="project" value="InterPro"/>
</dbReference>